<name>A0A1I3L6S1_9HYPH</name>
<dbReference type="Proteomes" id="UP000242763">
    <property type="component" value="Unassembled WGS sequence"/>
</dbReference>
<keyword evidence="2" id="KW-1185">Reference proteome</keyword>
<dbReference type="RefSeq" id="WP_091520247.1">
    <property type="nucleotide sequence ID" value="NZ_FORF01000006.1"/>
</dbReference>
<accession>A0A1I3L6S1</accession>
<protein>
    <submittedName>
        <fullName evidence="1">Uncharacterized protein</fullName>
    </submittedName>
</protein>
<dbReference type="OrthoDB" id="8445114at2"/>
<organism evidence="1 2">
    <name type="scientific">Aquamicrobium aerolatum DSM 21857</name>
    <dbReference type="NCBI Taxonomy" id="1121003"/>
    <lineage>
        <taxon>Bacteria</taxon>
        <taxon>Pseudomonadati</taxon>
        <taxon>Pseudomonadota</taxon>
        <taxon>Alphaproteobacteria</taxon>
        <taxon>Hyphomicrobiales</taxon>
        <taxon>Phyllobacteriaceae</taxon>
        <taxon>Aerobium</taxon>
    </lineage>
</organism>
<dbReference type="STRING" id="1121003.SAMN03080618_01402"/>
<gene>
    <name evidence="1" type="ORF">SAMN03080618_01402</name>
</gene>
<reference evidence="2" key="1">
    <citation type="submission" date="2016-10" db="EMBL/GenBank/DDBJ databases">
        <authorList>
            <person name="Varghese N."/>
            <person name="Submissions S."/>
        </authorList>
    </citation>
    <scope>NUCLEOTIDE SEQUENCE [LARGE SCALE GENOMIC DNA]</scope>
    <source>
        <strain evidence="2">DSM 21857</strain>
    </source>
</reference>
<sequence>MNLLLLATVVAAGISLVVLVVHMTGGTRRASFADAKAAAERFAIDFPDLRPSSVYLTQDGTCAFLELPNSRVGVVHAVGDRFLTRLIARSDLSGTPRASAHTVSLRLRDFTWKGGEFVFADVVTAYAVEDLFTALPRRIWEKSS</sequence>
<evidence type="ECO:0000313" key="2">
    <source>
        <dbReference type="Proteomes" id="UP000242763"/>
    </source>
</evidence>
<dbReference type="EMBL" id="FORF01000006">
    <property type="protein sequence ID" value="SFI80411.1"/>
    <property type="molecule type" value="Genomic_DNA"/>
</dbReference>
<proteinExistence type="predicted"/>
<dbReference type="AlphaFoldDB" id="A0A1I3L6S1"/>
<evidence type="ECO:0000313" key="1">
    <source>
        <dbReference type="EMBL" id="SFI80411.1"/>
    </source>
</evidence>